<dbReference type="SUPFAM" id="SSF53681">
    <property type="entry name" value="Aspartate/glutamate racemase"/>
    <property type="match status" value="2"/>
</dbReference>
<evidence type="ECO:0000256" key="6">
    <source>
        <dbReference type="ARBA" id="ARBA00023316"/>
    </source>
</evidence>
<dbReference type="PROSITE" id="PS00924">
    <property type="entry name" value="ASP_GLU_RACEMASE_2"/>
    <property type="match status" value="1"/>
</dbReference>
<evidence type="ECO:0000313" key="9">
    <source>
        <dbReference type="Proteomes" id="UP000199226"/>
    </source>
</evidence>
<evidence type="ECO:0000256" key="7">
    <source>
        <dbReference type="HAMAP-Rule" id="MF_00258"/>
    </source>
</evidence>
<dbReference type="GO" id="GO:0008360">
    <property type="term" value="P:regulation of cell shape"/>
    <property type="evidence" value="ECO:0007669"/>
    <property type="project" value="UniProtKB-KW"/>
</dbReference>
<dbReference type="OrthoDB" id="9801055at2"/>
<dbReference type="GO" id="GO:0009252">
    <property type="term" value="P:peptidoglycan biosynthetic process"/>
    <property type="evidence" value="ECO:0007669"/>
    <property type="project" value="UniProtKB-UniRule"/>
</dbReference>
<dbReference type="InterPro" id="IPR004391">
    <property type="entry name" value="Glu_race"/>
</dbReference>
<dbReference type="InterPro" id="IPR033134">
    <property type="entry name" value="Asp/Glu_racemase_AS_2"/>
</dbReference>
<dbReference type="Proteomes" id="UP000199226">
    <property type="component" value="Unassembled WGS sequence"/>
</dbReference>
<comment type="function">
    <text evidence="7">Provides the (R)-glutamate required for cell wall biosynthesis.</text>
</comment>
<evidence type="ECO:0000256" key="2">
    <source>
        <dbReference type="ARBA" id="ARBA00013090"/>
    </source>
</evidence>
<keyword evidence="3 7" id="KW-0133">Cell shape</keyword>
<dbReference type="AlphaFoldDB" id="A0A1G9PDD3"/>
<dbReference type="GO" id="GO:0008881">
    <property type="term" value="F:glutamate racemase activity"/>
    <property type="evidence" value="ECO:0007669"/>
    <property type="project" value="UniProtKB-UniRule"/>
</dbReference>
<comment type="similarity">
    <text evidence="7">Belongs to the aspartate/glutamate racemases family.</text>
</comment>
<dbReference type="GO" id="GO:0071555">
    <property type="term" value="P:cell wall organization"/>
    <property type="evidence" value="ECO:0007669"/>
    <property type="project" value="UniProtKB-KW"/>
</dbReference>
<gene>
    <name evidence="7" type="primary">murI</name>
    <name evidence="8" type="ORF">SAMN05421813_10478</name>
</gene>
<proteinExistence type="inferred from homology"/>
<evidence type="ECO:0000313" key="8">
    <source>
        <dbReference type="EMBL" id="SDL96563.1"/>
    </source>
</evidence>
<keyword evidence="9" id="KW-1185">Reference proteome</keyword>
<dbReference type="InterPro" id="IPR001920">
    <property type="entry name" value="Asp/Glu_race"/>
</dbReference>
<dbReference type="STRING" id="990371.SAMN05421813_10478"/>
<dbReference type="FunFam" id="3.40.50.1860:FF:000001">
    <property type="entry name" value="Glutamate racemase"/>
    <property type="match status" value="1"/>
</dbReference>
<dbReference type="PANTHER" id="PTHR21198:SF2">
    <property type="entry name" value="GLUTAMATE RACEMASE"/>
    <property type="match status" value="1"/>
</dbReference>
<comment type="catalytic activity">
    <reaction evidence="1 7">
        <text>L-glutamate = D-glutamate</text>
        <dbReference type="Rhea" id="RHEA:12813"/>
        <dbReference type="ChEBI" id="CHEBI:29985"/>
        <dbReference type="ChEBI" id="CHEBI:29986"/>
        <dbReference type="EC" id="5.1.1.3"/>
    </reaction>
</comment>
<name>A0A1G9PDD3_9SPHI</name>
<feature type="binding site" evidence="7">
    <location>
        <begin position="11"/>
        <end position="12"/>
    </location>
    <ligand>
        <name>substrate</name>
    </ligand>
</feature>
<dbReference type="EMBL" id="FNHH01000004">
    <property type="protein sequence ID" value="SDL96563.1"/>
    <property type="molecule type" value="Genomic_DNA"/>
</dbReference>
<accession>A0A1G9PDD3</accession>
<keyword evidence="6 7" id="KW-0961">Cell wall biogenesis/degradation</keyword>
<feature type="binding site" evidence="7">
    <location>
        <begin position="188"/>
        <end position="189"/>
    </location>
    <ligand>
        <name>substrate</name>
    </ligand>
</feature>
<feature type="active site" description="Proton donor/acceptor" evidence="7">
    <location>
        <position position="187"/>
    </location>
</feature>
<evidence type="ECO:0000256" key="1">
    <source>
        <dbReference type="ARBA" id="ARBA00001602"/>
    </source>
</evidence>
<evidence type="ECO:0000256" key="5">
    <source>
        <dbReference type="ARBA" id="ARBA00023235"/>
    </source>
</evidence>
<protein>
    <recommendedName>
        <fullName evidence="2 7">Glutamate racemase</fullName>
        <ecNumber evidence="2 7">5.1.1.3</ecNumber>
    </recommendedName>
</protein>
<reference evidence="9" key="1">
    <citation type="submission" date="2016-10" db="EMBL/GenBank/DDBJ databases">
        <authorList>
            <person name="Varghese N."/>
            <person name="Submissions S."/>
        </authorList>
    </citation>
    <scope>NUCLEOTIDE SEQUENCE [LARGE SCALE GENOMIC DNA]</scope>
    <source>
        <strain evidence="9">DSM 24536</strain>
    </source>
</reference>
<dbReference type="EC" id="5.1.1.3" evidence="2 7"/>
<keyword evidence="4 7" id="KW-0573">Peptidoglycan synthesis</keyword>
<organism evidence="8 9">
    <name type="scientific">Daejeonella rubra</name>
    <dbReference type="NCBI Taxonomy" id="990371"/>
    <lineage>
        <taxon>Bacteria</taxon>
        <taxon>Pseudomonadati</taxon>
        <taxon>Bacteroidota</taxon>
        <taxon>Sphingobacteriia</taxon>
        <taxon>Sphingobacteriales</taxon>
        <taxon>Sphingobacteriaceae</taxon>
        <taxon>Daejeonella</taxon>
    </lineage>
</organism>
<dbReference type="Gene3D" id="3.40.50.1860">
    <property type="match status" value="2"/>
</dbReference>
<comment type="pathway">
    <text evidence="7">Cell wall biogenesis; peptidoglycan biosynthesis.</text>
</comment>
<feature type="active site" description="Proton donor/acceptor" evidence="7">
    <location>
        <position position="74"/>
    </location>
</feature>
<evidence type="ECO:0000256" key="4">
    <source>
        <dbReference type="ARBA" id="ARBA00022984"/>
    </source>
</evidence>
<dbReference type="NCBIfam" id="TIGR00067">
    <property type="entry name" value="glut_race"/>
    <property type="match status" value="1"/>
</dbReference>
<feature type="binding site" evidence="7">
    <location>
        <begin position="75"/>
        <end position="76"/>
    </location>
    <ligand>
        <name>substrate</name>
    </ligand>
</feature>
<dbReference type="HAMAP" id="MF_00258">
    <property type="entry name" value="Glu_racemase"/>
    <property type="match status" value="1"/>
</dbReference>
<dbReference type="UniPathway" id="UPA00219"/>
<dbReference type="Pfam" id="PF01177">
    <property type="entry name" value="Asp_Glu_race"/>
    <property type="match status" value="1"/>
</dbReference>
<sequence>MSSALPIGIFDSGIGGLTVASAIRKLLPNEQIIYFGDTAHMPYGDKSPEAIKFYSLKIAKFLLDKNCKLILIACNTASAHAYHELLHFLGDKVPIINVIDPVVDRMVSSGSHGRIGVIGTKSTIRSDIYAKKFKAIDPAIQVSSLATPLLAPMIEEGFFNNNISKTVINSYLSSAKLKKIDSLILACTHYPLIKPEISSYYKGKVEIINTAEIVAEHLKERLTSLNLLNDELPKKHQFFISDYTPSFARSTRLFFGEKIHLSYKPIWD</sequence>
<feature type="binding site" evidence="7">
    <location>
        <begin position="43"/>
        <end position="44"/>
    </location>
    <ligand>
        <name>substrate</name>
    </ligand>
</feature>
<keyword evidence="5 7" id="KW-0413">Isomerase</keyword>
<dbReference type="InterPro" id="IPR015942">
    <property type="entry name" value="Asp/Glu/hydantoin_racemase"/>
</dbReference>
<dbReference type="PANTHER" id="PTHR21198">
    <property type="entry name" value="GLUTAMATE RACEMASE"/>
    <property type="match status" value="1"/>
</dbReference>
<dbReference type="RefSeq" id="WP_090700663.1">
    <property type="nucleotide sequence ID" value="NZ_FNHH01000004.1"/>
</dbReference>
<evidence type="ECO:0000256" key="3">
    <source>
        <dbReference type="ARBA" id="ARBA00022960"/>
    </source>
</evidence>